<feature type="compositionally biased region" description="Polar residues" evidence="1">
    <location>
        <begin position="65"/>
        <end position="74"/>
    </location>
</feature>
<evidence type="ECO:0000256" key="1">
    <source>
        <dbReference type="SAM" id="MobiDB-lite"/>
    </source>
</evidence>
<dbReference type="RefSeq" id="XP_070916373.1">
    <property type="nucleotide sequence ID" value="XM_071060272.1"/>
</dbReference>
<keyword evidence="3" id="KW-1185">Reference proteome</keyword>
<accession>A0ABQ0GA40</accession>
<protein>
    <submittedName>
        <fullName evidence="2">Glucan 1,4-alpha-glucosidase</fullName>
    </submittedName>
</protein>
<evidence type="ECO:0000313" key="3">
    <source>
        <dbReference type="Proteomes" id="UP001628179"/>
    </source>
</evidence>
<feature type="region of interest" description="Disordered" evidence="1">
    <location>
        <begin position="504"/>
        <end position="541"/>
    </location>
</feature>
<proteinExistence type="predicted"/>
<feature type="compositionally biased region" description="Low complexity" evidence="1">
    <location>
        <begin position="20"/>
        <end position="29"/>
    </location>
</feature>
<dbReference type="EMBL" id="BAAFSV010000002">
    <property type="protein sequence ID" value="GAB1314642.1"/>
    <property type="molecule type" value="Genomic_DNA"/>
</dbReference>
<sequence>MDDPWGSPWAATDSDKDQKLASSSAKSDLAPPPRAFLSASNSPRISAALEQSPWGGDGDGFGQWTAASDTPSAQSGWGGGGWGSSSPSLTPPARDDVFGKASPIAWPGNIATPKLAAANGSAFRQPSPDPWASELSSRRASADGATTPRLIVDPASPVDAPVARTGDEGLGITIETVWKRPDADSAEEQRNTTGEPNCSLPDSTETARAADHSDVRLSVESAAQCHEYQSSTASNDNTDHEEEPRDSSNTSIDEESSVPRPESRKASSKVQELVVKFDGLAQAASQDRPPSRQRSRSPLSVGKGDASDDTGDFGDFEDADPDGPPTPIETSDPGQPGEDLVVAASSPVSSPHSLDRPSTSELLIARFGPLDFAVDLSAIGRLFETAAQEPARRDPSADADVPDHIIRDSFTEISERKTWYRVSRLGSSRRHNAGDDDNYRQVTWPSSTVHDDTIKIVRRWMEEDSIAGRVALGGGVSKTQKNMFGWDSTVEPVALDAVFRKKKSHSRTASLQTSRMAGLSSQGLDGPVKSSRDPAHQLSGSIGQLGASFSWSSGARTSDREVNIPSTMSKQPVPTAAALSNIPAPATPIPNPPRPGITITTQPVMAAGPIQAITSEQREGNANDGGGGDDDDDDDDDEWGEMVSSPVEQKPAASQFQYLNSAFDNTTVPAAQQSVGPPAPTRSETKTHMISGMSHSNTPLTNDAWGSADFSIFESSPAKPSTKAGCSLAVPHSLKPLAKEPIPGSILETPAASSTSGASAPLPDLPELSEMDPSFNNHDSNNDEAARHILANLPDLSYMLR</sequence>
<feature type="compositionally biased region" description="Acidic residues" evidence="1">
    <location>
        <begin position="307"/>
        <end position="321"/>
    </location>
</feature>
<name>A0ABQ0GA40_9PEZI</name>
<feature type="compositionally biased region" description="Polar residues" evidence="1">
    <location>
        <begin position="227"/>
        <end position="236"/>
    </location>
</feature>
<feature type="region of interest" description="Disordered" evidence="1">
    <location>
        <begin position="616"/>
        <end position="650"/>
    </location>
</feature>
<feature type="compositionally biased region" description="Low complexity" evidence="1">
    <location>
        <begin position="341"/>
        <end position="351"/>
    </location>
</feature>
<dbReference type="Proteomes" id="UP001628179">
    <property type="component" value="Unassembled WGS sequence"/>
</dbReference>
<feature type="compositionally biased region" description="Basic and acidic residues" evidence="1">
    <location>
        <begin position="208"/>
        <end position="217"/>
    </location>
</feature>
<comment type="caution">
    <text evidence="2">The sequence shown here is derived from an EMBL/GenBank/DDBJ whole genome shotgun (WGS) entry which is preliminary data.</text>
</comment>
<feature type="compositionally biased region" description="Polar residues" evidence="1">
    <location>
        <begin position="507"/>
        <end position="523"/>
    </location>
</feature>
<feature type="region of interest" description="Disordered" evidence="1">
    <location>
        <begin position="744"/>
        <end position="782"/>
    </location>
</feature>
<organism evidence="2 3">
    <name type="scientific">Madurella fahalii</name>
    <dbReference type="NCBI Taxonomy" id="1157608"/>
    <lineage>
        <taxon>Eukaryota</taxon>
        <taxon>Fungi</taxon>
        <taxon>Dikarya</taxon>
        <taxon>Ascomycota</taxon>
        <taxon>Pezizomycotina</taxon>
        <taxon>Sordariomycetes</taxon>
        <taxon>Sordariomycetidae</taxon>
        <taxon>Sordariales</taxon>
        <taxon>Sordariales incertae sedis</taxon>
        <taxon>Madurella</taxon>
    </lineage>
</organism>
<feature type="compositionally biased region" description="Low complexity" evidence="1">
    <location>
        <begin position="749"/>
        <end position="761"/>
    </location>
</feature>
<gene>
    <name evidence="2" type="ORF">MFIFM68171_04852</name>
</gene>
<evidence type="ECO:0000313" key="2">
    <source>
        <dbReference type="EMBL" id="GAB1314642.1"/>
    </source>
</evidence>
<feature type="compositionally biased region" description="Acidic residues" evidence="1">
    <location>
        <begin position="627"/>
        <end position="640"/>
    </location>
</feature>
<feature type="region of interest" description="Disordered" evidence="1">
    <location>
        <begin position="580"/>
        <end position="600"/>
    </location>
</feature>
<feature type="compositionally biased region" description="Polar residues" evidence="1">
    <location>
        <begin position="191"/>
        <end position="206"/>
    </location>
</feature>
<feature type="compositionally biased region" description="Pro residues" evidence="1">
    <location>
        <begin position="585"/>
        <end position="595"/>
    </location>
</feature>
<feature type="region of interest" description="Disordered" evidence="1">
    <location>
        <begin position="669"/>
        <end position="698"/>
    </location>
</feature>
<feature type="compositionally biased region" description="Basic and acidic residues" evidence="1">
    <location>
        <begin position="177"/>
        <end position="190"/>
    </location>
</feature>
<feature type="region of interest" description="Disordered" evidence="1">
    <location>
        <begin position="1"/>
        <end position="357"/>
    </location>
</feature>
<dbReference type="GeneID" id="98175595"/>
<reference evidence="2 3" key="1">
    <citation type="submission" date="2024-09" db="EMBL/GenBank/DDBJ databases">
        <title>Itraconazole resistance in Madurella fahalii resulting from another homologue of gene encoding cytochrome P450 14-alpha sterol demethylase (CYP51).</title>
        <authorList>
            <person name="Yoshioka I."/>
            <person name="Fahal A.H."/>
            <person name="Kaneko S."/>
            <person name="Yaguchi T."/>
        </authorList>
    </citation>
    <scope>NUCLEOTIDE SEQUENCE [LARGE SCALE GENOMIC DNA]</scope>
    <source>
        <strain evidence="2 3">IFM 68171</strain>
    </source>
</reference>